<dbReference type="Proteomes" id="UP001153069">
    <property type="component" value="Unassembled WGS sequence"/>
</dbReference>
<feature type="region of interest" description="Disordered" evidence="1">
    <location>
        <begin position="1"/>
        <end position="88"/>
    </location>
</feature>
<reference evidence="2" key="1">
    <citation type="submission" date="2020-06" db="EMBL/GenBank/DDBJ databases">
        <authorList>
            <consortium name="Plant Systems Biology data submission"/>
        </authorList>
    </citation>
    <scope>NUCLEOTIDE SEQUENCE</scope>
    <source>
        <strain evidence="2">D6</strain>
    </source>
</reference>
<gene>
    <name evidence="2" type="ORF">SEMRO_21_G015040.1</name>
</gene>
<evidence type="ECO:0000256" key="1">
    <source>
        <dbReference type="SAM" id="MobiDB-lite"/>
    </source>
</evidence>
<comment type="caution">
    <text evidence="2">The sequence shown here is derived from an EMBL/GenBank/DDBJ whole genome shotgun (WGS) entry which is preliminary data.</text>
</comment>
<dbReference type="AlphaFoldDB" id="A0A9N8D7L6"/>
<feature type="compositionally biased region" description="Polar residues" evidence="1">
    <location>
        <begin position="7"/>
        <end position="26"/>
    </location>
</feature>
<protein>
    <submittedName>
        <fullName evidence="2">Uncharacterized protein</fullName>
    </submittedName>
</protein>
<feature type="compositionally biased region" description="Low complexity" evidence="1">
    <location>
        <begin position="27"/>
        <end position="45"/>
    </location>
</feature>
<organism evidence="2 3">
    <name type="scientific">Seminavis robusta</name>
    <dbReference type="NCBI Taxonomy" id="568900"/>
    <lineage>
        <taxon>Eukaryota</taxon>
        <taxon>Sar</taxon>
        <taxon>Stramenopiles</taxon>
        <taxon>Ochrophyta</taxon>
        <taxon>Bacillariophyta</taxon>
        <taxon>Bacillariophyceae</taxon>
        <taxon>Bacillariophycidae</taxon>
        <taxon>Naviculales</taxon>
        <taxon>Naviculaceae</taxon>
        <taxon>Seminavis</taxon>
    </lineage>
</organism>
<proteinExistence type="predicted"/>
<keyword evidence="3" id="KW-1185">Reference proteome</keyword>
<dbReference type="EMBL" id="CAICTM010000021">
    <property type="protein sequence ID" value="CAB9497559.1"/>
    <property type="molecule type" value="Genomic_DNA"/>
</dbReference>
<accession>A0A9N8D7L6</accession>
<evidence type="ECO:0000313" key="3">
    <source>
        <dbReference type="Proteomes" id="UP001153069"/>
    </source>
</evidence>
<evidence type="ECO:0000313" key="2">
    <source>
        <dbReference type="EMBL" id="CAB9497559.1"/>
    </source>
</evidence>
<name>A0A9N8D7L6_9STRA</name>
<sequence length="200" mass="22579">MIPPSSPTSDRTLLSEEASMSQSTKEATLSPRRPPTARTSRSLSPHPARNHGIYKSGARRIRSLEDTTTQQQQQRTRKTPQRTKSAAETVRDTALQFMDLIGMDASELPALLLNMEEQHDEHDEQEVDGDNYDEYKVNQEEIQTIVNDRDEFMRLKAALKAKGAVTNGMLQQRIHVYVHNNRDRLLHQAPSQSPDASSSS</sequence>